<name>A0A323UVM2_9RHOO</name>
<dbReference type="RefSeq" id="WP_110525280.1">
    <property type="nucleotide sequence ID" value="NZ_QKOE01000008.1"/>
</dbReference>
<dbReference type="InterPro" id="IPR029039">
    <property type="entry name" value="Flavoprotein-like_sf"/>
</dbReference>
<dbReference type="EMBL" id="QKOE01000008">
    <property type="protein sequence ID" value="PZA16271.1"/>
    <property type="molecule type" value="Genomic_DNA"/>
</dbReference>
<gene>
    <name evidence="2" type="ORF">DNK49_13075</name>
</gene>
<dbReference type="AlphaFoldDB" id="A0A323UVM2"/>
<accession>A0A323UVM2</accession>
<dbReference type="SUPFAM" id="SSF52218">
    <property type="entry name" value="Flavoproteins"/>
    <property type="match status" value="1"/>
</dbReference>
<keyword evidence="1" id="KW-0812">Transmembrane</keyword>
<sequence>MKRVLLVHYSQSGQLSDIAHALVEPLRAAGHAVHVETLCPEPAFPFPWPFFRFLDAFPESVRLDPRPNQALSADAEGDFDLIVLCWQVWYLSPSQPITAFLQSPEGRRLLRDKPVVSVVACRNMWMTAFDKLCGLIEAAGGRLTDHVAYTDRAHPLATFITTPRWMFTGRRDRFLGLPEAGVSASEAAGAARFGRALAQALQRDEECSGAPMLTGLRAVEVNPRLAISEQAGQRAFRVWSAFVRLFGKPGRWQRIPALGLFVCYLVVLIITVVPLSLVLQRLFDPLLRRRLDALRVRYEQPSGSDGARMTEHD</sequence>
<comment type="caution">
    <text evidence="2">The sequence shown here is derived from an EMBL/GenBank/DDBJ whole genome shotgun (WGS) entry which is preliminary data.</text>
</comment>
<dbReference type="OrthoDB" id="4547866at2"/>
<reference evidence="2 3" key="1">
    <citation type="submission" date="2018-06" db="EMBL/GenBank/DDBJ databases">
        <title>Azoarcus communis strain SWub3 genome.</title>
        <authorList>
            <person name="Zorraquino Salvo V."/>
            <person name="Toubiana D."/>
            <person name="Blumwald E."/>
        </authorList>
    </citation>
    <scope>NUCLEOTIDE SEQUENCE [LARGE SCALE GENOMIC DNA]</scope>
    <source>
        <strain evidence="2 3">SWub3</strain>
    </source>
</reference>
<evidence type="ECO:0000313" key="3">
    <source>
        <dbReference type="Proteomes" id="UP000248259"/>
    </source>
</evidence>
<organism evidence="2 3">
    <name type="scientific">Parazoarcus communis SWub3 = DSM 12120</name>
    <dbReference type="NCBI Taxonomy" id="1121029"/>
    <lineage>
        <taxon>Bacteria</taxon>
        <taxon>Pseudomonadati</taxon>
        <taxon>Pseudomonadota</taxon>
        <taxon>Betaproteobacteria</taxon>
        <taxon>Rhodocyclales</taxon>
        <taxon>Zoogloeaceae</taxon>
        <taxon>Parazoarcus</taxon>
    </lineage>
</organism>
<dbReference type="Proteomes" id="UP000248259">
    <property type="component" value="Unassembled WGS sequence"/>
</dbReference>
<dbReference type="Gene3D" id="3.40.50.360">
    <property type="match status" value="1"/>
</dbReference>
<feature type="transmembrane region" description="Helical" evidence="1">
    <location>
        <begin position="258"/>
        <end position="279"/>
    </location>
</feature>
<evidence type="ECO:0000256" key="1">
    <source>
        <dbReference type="SAM" id="Phobius"/>
    </source>
</evidence>
<keyword evidence="1" id="KW-0472">Membrane</keyword>
<protein>
    <submittedName>
        <fullName evidence="2">Dialkylrecorsinol condensing enzyme</fullName>
    </submittedName>
</protein>
<keyword evidence="3" id="KW-1185">Reference proteome</keyword>
<keyword evidence="1" id="KW-1133">Transmembrane helix</keyword>
<proteinExistence type="predicted"/>
<evidence type="ECO:0000313" key="2">
    <source>
        <dbReference type="EMBL" id="PZA16271.1"/>
    </source>
</evidence>